<comment type="caution">
    <text evidence="3">The sequence shown here is derived from an EMBL/GenBank/DDBJ whole genome shotgun (WGS) entry which is preliminary data.</text>
</comment>
<sequence length="369" mass="41632">IQSDICGPIHPTSGPFRYFMVLIDASTRWTYVCLLSTRNQAFPKLLAKIIELRAQFPGYQIKTIRMDNVGEFTSKAFDDYCMSLGIEVEHPVPYVHTQNGLAESLIKRIKLIARPLLQNSNLPISCWGHAILHAAALIQIRPTAYHDYSPIQLVRGKEPNISHLRVFGCAVYVPISPSQRTSMGPHRKLGIYIGYESPSILKYLEPMTGDQFTARYADCIFDEENFSALGGDKSPNINKCREISWNVENLQYFDPRTNQTELEVQKIINLQYLANNLPDAFTDHKGVTKSHVPSINAPQRVEVPIKSNNPVDAPRQKRGRPVGTKDNNPRKTKSNKNVESLPKSPEENRPEGENPSLNARATNNKNTRI</sequence>
<name>A0A9N7MYK2_STRHE</name>
<evidence type="ECO:0000313" key="4">
    <source>
        <dbReference type="Proteomes" id="UP001153555"/>
    </source>
</evidence>
<organism evidence="3 4">
    <name type="scientific">Striga hermonthica</name>
    <name type="common">Purple witchweed</name>
    <name type="synonym">Buchnera hermonthica</name>
    <dbReference type="NCBI Taxonomy" id="68872"/>
    <lineage>
        <taxon>Eukaryota</taxon>
        <taxon>Viridiplantae</taxon>
        <taxon>Streptophyta</taxon>
        <taxon>Embryophyta</taxon>
        <taxon>Tracheophyta</taxon>
        <taxon>Spermatophyta</taxon>
        <taxon>Magnoliopsida</taxon>
        <taxon>eudicotyledons</taxon>
        <taxon>Gunneridae</taxon>
        <taxon>Pentapetalae</taxon>
        <taxon>asterids</taxon>
        <taxon>lamiids</taxon>
        <taxon>Lamiales</taxon>
        <taxon>Orobanchaceae</taxon>
        <taxon>Buchnereae</taxon>
        <taxon>Striga</taxon>
    </lineage>
</organism>
<evidence type="ECO:0000256" key="1">
    <source>
        <dbReference type="SAM" id="MobiDB-lite"/>
    </source>
</evidence>
<dbReference type="PANTHER" id="PTHR42648:SF25">
    <property type="entry name" value="RNA-DIRECTED DNA POLYMERASE"/>
    <property type="match status" value="1"/>
</dbReference>
<feature type="domain" description="Integrase catalytic" evidence="2">
    <location>
        <begin position="1"/>
        <end position="158"/>
    </location>
</feature>
<reference evidence="3" key="1">
    <citation type="submission" date="2019-12" db="EMBL/GenBank/DDBJ databases">
        <authorList>
            <person name="Scholes J."/>
        </authorList>
    </citation>
    <scope>NUCLEOTIDE SEQUENCE</scope>
</reference>
<dbReference type="Proteomes" id="UP001153555">
    <property type="component" value="Unassembled WGS sequence"/>
</dbReference>
<dbReference type="InterPro" id="IPR039537">
    <property type="entry name" value="Retrotran_Ty1/copia-like"/>
</dbReference>
<feature type="non-terminal residue" evidence="3">
    <location>
        <position position="369"/>
    </location>
</feature>
<dbReference type="GO" id="GO:0003676">
    <property type="term" value="F:nucleic acid binding"/>
    <property type="evidence" value="ECO:0007669"/>
    <property type="project" value="InterPro"/>
</dbReference>
<dbReference type="Gene3D" id="3.30.420.10">
    <property type="entry name" value="Ribonuclease H-like superfamily/Ribonuclease H"/>
    <property type="match status" value="1"/>
</dbReference>
<dbReference type="InterPro" id="IPR036397">
    <property type="entry name" value="RNaseH_sf"/>
</dbReference>
<feature type="compositionally biased region" description="Polar residues" evidence="1">
    <location>
        <begin position="355"/>
        <end position="369"/>
    </location>
</feature>
<proteinExistence type="predicted"/>
<dbReference type="InterPro" id="IPR012337">
    <property type="entry name" value="RNaseH-like_sf"/>
</dbReference>
<accession>A0A9N7MYK2</accession>
<dbReference type="PROSITE" id="PS50994">
    <property type="entry name" value="INTEGRASE"/>
    <property type="match status" value="1"/>
</dbReference>
<dbReference type="SUPFAM" id="SSF53098">
    <property type="entry name" value="Ribonuclease H-like"/>
    <property type="match status" value="1"/>
</dbReference>
<dbReference type="PANTHER" id="PTHR42648">
    <property type="entry name" value="TRANSPOSASE, PUTATIVE-RELATED"/>
    <property type="match status" value="1"/>
</dbReference>
<dbReference type="EMBL" id="CACSLK010022181">
    <property type="protein sequence ID" value="CAA0822145.1"/>
    <property type="molecule type" value="Genomic_DNA"/>
</dbReference>
<feature type="region of interest" description="Disordered" evidence="1">
    <location>
        <begin position="284"/>
        <end position="369"/>
    </location>
</feature>
<dbReference type="GO" id="GO:0015074">
    <property type="term" value="P:DNA integration"/>
    <property type="evidence" value="ECO:0007669"/>
    <property type="project" value="InterPro"/>
</dbReference>
<dbReference type="AlphaFoldDB" id="A0A9N7MYK2"/>
<feature type="non-terminal residue" evidence="3">
    <location>
        <position position="1"/>
    </location>
</feature>
<dbReference type="Pfam" id="PF00665">
    <property type="entry name" value="rve"/>
    <property type="match status" value="1"/>
</dbReference>
<dbReference type="InterPro" id="IPR001584">
    <property type="entry name" value="Integrase_cat-core"/>
</dbReference>
<dbReference type="OrthoDB" id="911186at2759"/>
<gene>
    <name evidence="3" type="ORF">SHERM_19701</name>
</gene>
<protein>
    <recommendedName>
        <fullName evidence="2">Integrase catalytic domain-containing protein</fullName>
    </recommendedName>
</protein>
<evidence type="ECO:0000313" key="3">
    <source>
        <dbReference type="EMBL" id="CAA0822145.1"/>
    </source>
</evidence>
<keyword evidence="4" id="KW-1185">Reference proteome</keyword>
<evidence type="ECO:0000259" key="2">
    <source>
        <dbReference type="PROSITE" id="PS50994"/>
    </source>
</evidence>